<dbReference type="GO" id="GO:0005829">
    <property type="term" value="C:cytosol"/>
    <property type="evidence" value="ECO:0007669"/>
    <property type="project" value="TreeGrafter"/>
</dbReference>
<dbReference type="PANTHER" id="PTHR12280:SF20">
    <property type="entry name" value="4'-PHOSPHOPANTETHEINE PHOSPHATASE"/>
    <property type="match status" value="1"/>
</dbReference>
<proteinExistence type="predicted"/>
<dbReference type="InterPro" id="IPR043129">
    <property type="entry name" value="ATPase_NBD"/>
</dbReference>
<gene>
    <name evidence="4" type="primary">Contig3228.g148</name>
    <name evidence="4" type="ORF">STYLEM_8004</name>
</gene>
<evidence type="ECO:0000313" key="4">
    <source>
        <dbReference type="EMBL" id="CDW79019.1"/>
    </source>
</evidence>
<dbReference type="GO" id="GO:0005524">
    <property type="term" value="F:ATP binding"/>
    <property type="evidence" value="ECO:0007669"/>
    <property type="project" value="UniProtKB-KW"/>
</dbReference>
<dbReference type="InParanoid" id="A0A078AA02"/>
<dbReference type="OrthoDB" id="498611at2759"/>
<dbReference type="GO" id="GO:0005634">
    <property type="term" value="C:nucleus"/>
    <property type="evidence" value="ECO:0007669"/>
    <property type="project" value="TreeGrafter"/>
</dbReference>
<keyword evidence="1" id="KW-0547">Nucleotide-binding</keyword>
<dbReference type="CDD" id="cd24086">
    <property type="entry name" value="ASKHA_NBD_PanK-II_euk"/>
    <property type="match status" value="1"/>
</dbReference>
<dbReference type="NCBIfam" id="TIGR00555">
    <property type="entry name" value="panK_eukar"/>
    <property type="match status" value="1"/>
</dbReference>
<keyword evidence="3" id="KW-0173">Coenzyme A biosynthesis</keyword>
<evidence type="ECO:0008006" key="6">
    <source>
        <dbReference type="Google" id="ProtNLM"/>
    </source>
</evidence>
<dbReference type="EMBL" id="CCKQ01007622">
    <property type="protein sequence ID" value="CDW79019.1"/>
    <property type="molecule type" value="Genomic_DNA"/>
</dbReference>
<reference evidence="4 5" key="1">
    <citation type="submission" date="2014-06" db="EMBL/GenBank/DDBJ databases">
        <authorList>
            <person name="Swart Estienne"/>
        </authorList>
    </citation>
    <scope>NUCLEOTIDE SEQUENCE [LARGE SCALE GENOMIC DNA]</scope>
    <source>
        <strain evidence="4 5">130c</strain>
    </source>
</reference>
<keyword evidence="5" id="KW-1185">Reference proteome</keyword>
<accession>A0A078AA02</accession>
<name>A0A078AA02_STYLE</name>
<dbReference type="GO" id="GO:0004594">
    <property type="term" value="F:pantothenate kinase activity"/>
    <property type="evidence" value="ECO:0007669"/>
    <property type="project" value="TreeGrafter"/>
</dbReference>
<dbReference type="InterPro" id="IPR004567">
    <property type="entry name" value="Type_II_PanK"/>
</dbReference>
<evidence type="ECO:0000256" key="2">
    <source>
        <dbReference type="ARBA" id="ARBA00022840"/>
    </source>
</evidence>
<protein>
    <recommendedName>
        <fullName evidence="6">Pantothenate kinase</fullName>
    </recommendedName>
</protein>
<keyword evidence="2" id="KW-0067">ATP-binding</keyword>
<dbReference type="Pfam" id="PF03630">
    <property type="entry name" value="Fumble"/>
    <property type="match status" value="1"/>
</dbReference>
<dbReference type="SUPFAM" id="SSF53067">
    <property type="entry name" value="Actin-like ATPase domain"/>
    <property type="match status" value="2"/>
</dbReference>
<sequence>MQSITKGLLQLPAKFPNKKILSIDIGGNLAKTAFYIPKSDPQFQDHKSFEILTKDTIPKLSNGEMIYLKSFPSTKIHEFIKFAKQHKLIDKDSQHIHATGGGAYKYNDLFEEEFGQMGVQLKKHDEMESLVNGMSFILNYGKEPAFKYIQGEGKKYLPRESTTQFPKLLISIGSGVSIIKVNNFNSFERVSGTMIGGGTLLGLANLLTGINDFDTILEMSKRGDNNNVDMLVRDIYGDKSPFKDLKGDLLASSFAKVAFDNEFDGNLRFDDISGKYKKEDILNSLVFMISFNIGQLAYMTGQLHQVDQMYFIGNYVRGHDLAMERINFAVEFMSQQKTQAQFLTYDGYLGAIGAFMKEFENDTN</sequence>
<dbReference type="GO" id="GO:0015937">
    <property type="term" value="P:coenzyme A biosynthetic process"/>
    <property type="evidence" value="ECO:0007669"/>
    <property type="project" value="UniProtKB-KW"/>
</dbReference>
<dbReference type="OMA" id="FPSCALH"/>
<evidence type="ECO:0000313" key="5">
    <source>
        <dbReference type="Proteomes" id="UP000039865"/>
    </source>
</evidence>
<dbReference type="AlphaFoldDB" id="A0A078AA02"/>
<dbReference type="PANTHER" id="PTHR12280">
    <property type="entry name" value="PANTOTHENATE KINASE"/>
    <property type="match status" value="1"/>
</dbReference>
<dbReference type="Gene3D" id="3.30.420.40">
    <property type="match status" value="2"/>
</dbReference>
<evidence type="ECO:0000256" key="3">
    <source>
        <dbReference type="ARBA" id="ARBA00022993"/>
    </source>
</evidence>
<organism evidence="4 5">
    <name type="scientific">Stylonychia lemnae</name>
    <name type="common">Ciliate</name>
    <dbReference type="NCBI Taxonomy" id="5949"/>
    <lineage>
        <taxon>Eukaryota</taxon>
        <taxon>Sar</taxon>
        <taxon>Alveolata</taxon>
        <taxon>Ciliophora</taxon>
        <taxon>Intramacronucleata</taxon>
        <taxon>Spirotrichea</taxon>
        <taxon>Stichotrichia</taxon>
        <taxon>Sporadotrichida</taxon>
        <taxon>Oxytrichidae</taxon>
        <taxon>Stylonychinae</taxon>
        <taxon>Stylonychia</taxon>
    </lineage>
</organism>
<dbReference type="Proteomes" id="UP000039865">
    <property type="component" value="Unassembled WGS sequence"/>
</dbReference>
<evidence type="ECO:0000256" key="1">
    <source>
        <dbReference type="ARBA" id="ARBA00022741"/>
    </source>
</evidence>